<dbReference type="GO" id="GO:0006753">
    <property type="term" value="P:nucleoside phosphate metabolic process"/>
    <property type="evidence" value="ECO:0007669"/>
    <property type="project" value="TreeGrafter"/>
</dbReference>
<dbReference type="GO" id="GO:0016462">
    <property type="term" value="F:pyrophosphatase activity"/>
    <property type="evidence" value="ECO:0007669"/>
    <property type="project" value="UniProtKB-ARBA"/>
</dbReference>
<evidence type="ECO:0000256" key="1">
    <source>
        <dbReference type="ARBA" id="ARBA00001946"/>
    </source>
</evidence>
<proteinExistence type="inferred from homology"/>
<sequence length="182" mass="20851">MSPHPWRTRASREIYRNKWLRLREDIAELPDGRTTIYGVVTPGVGQCVGVLPFLNDGRVVMIRQYRYIYGEGHRWEMPTGGMHAGETPEEAAQRELQEEIGYRAGRFEWISSYYTSKSVVEETAHLFLGFDLMPSSLPQDDTEFLEIEAMPFAHVLDMVLRSDIRDSMTVTAVLLAARRLGL</sequence>
<gene>
    <name evidence="5" type="ordered locus">Rcas_3049</name>
</gene>
<dbReference type="PANTHER" id="PTHR11839:SF18">
    <property type="entry name" value="NUDIX HYDROLASE DOMAIN-CONTAINING PROTEIN"/>
    <property type="match status" value="1"/>
</dbReference>
<evidence type="ECO:0000256" key="3">
    <source>
        <dbReference type="RuleBase" id="RU003476"/>
    </source>
</evidence>
<comment type="similarity">
    <text evidence="3">Belongs to the Nudix hydrolase family.</text>
</comment>
<organism evidence="5 6">
    <name type="scientific">Roseiflexus castenholzii (strain DSM 13941 / HLO8)</name>
    <dbReference type="NCBI Taxonomy" id="383372"/>
    <lineage>
        <taxon>Bacteria</taxon>
        <taxon>Bacillati</taxon>
        <taxon>Chloroflexota</taxon>
        <taxon>Chloroflexia</taxon>
        <taxon>Chloroflexales</taxon>
        <taxon>Roseiflexineae</taxon>
        <taxon>Roseiflexaceae</taxon>
        <taxon>Roseiflexus</taxon>
    </lineage>
</organism>
<evidence type="ECO:0000313" key="6">
    <source>
        <dbReference type="Proteomes" id="UP000000263"/>
    </source>
</evidence>
<comment type="cofactor">
    <cofactor evidence="1">
        <name>Mg(2+)</name>
        <dbReference type="ChEBI" id="CHEBI:18420"/>
    </cofactor>
</comment>
<dbReference type="HOGENOM" id="CLU_062658_5_2_0"/>
<dbReference type="GO" id="GO:0019693">
    <property type="term" value="P:ribose phosphate metabolic process"/>
    <property type="evidence" value="ECO:0007669"/>
    <property type="project" value="TreeGrafter"/>
</dbReference>
<dbReference type="InterPro" id="IPR015797">
    <property type="entry name" value="NUDIX_hydrolase-like_dom_sf"/>
</dbReference>
<keyword evidence="6" id="KW-1185">Reference proteome</keyword>
<dbReference type="InterPro" id="IPR000086">
    <property type="entry name" value="NUDIX_hydrolase_dom"/>
</dbReference>
<dbReference type="SUPFAM" id="SSF55811">
    <property type="entry name" value="Nudix"/>
    <property type="match status" value="1"/>
</dbReference>
<dbReference type="PROSITE" id="PS51462">
    <property type="entry name" value="NUDIX"/>
    <property type="match status" value="1"/>
</dbReference>
<dbReference type="PANTHER" id="PTHR11839">
    <property type="entry name" value="UDP/ADP-SUGAR PYROPHOSPHATASE"/>
    <property type="match status" value="1"/>
</dbReference>
<dbReference type="Proteomes" id="UP000000263">
    <property type="component" value="Chromosome"/>
</dbReference>
<accession>A7NNG7</accession>
<evidence type="ECO:0000313" key="5">
    <source>
        <dbReference type="EMBL" id="ABU59103.1"/>
    </source>
</evidence>
<evidence type="ECO:0000259" key="4">
    <source>
        <dbReference type="PROSITE" id="PS51462"/>
    </source>
</evidence>
<dbReference type="InterPro" id="IPR020476">
    <property type="entry name" value="Nudix_hydrolase"/>
</dbReference>
<evidence type="ECO:0000256" key="2">
    <source>
        <dbReference type="ARBA" id="ARBA00022801"/>
    </source>
</evidence>
<dbReference type="OrthoDB" id="9806150at2"/>
<keyword evidence="2 3" id="KW-0378">Hydrolase</keyword>
<dbReference type="RefSeq" id="WP_012121527.1">
    <property type="nucleotide sequence ID" value="NC_009767.1"/>
</dbReference>
<reference evidence="5 6" key="1">
    <citation type="submission" date="2007-08" db="EMBL/GenBank/DDBJ databases">
        <title>Complete sequence of Roseiflexus castenholzii DSM 13941.</title>
        <authorList>
            <consortium name="US DOE Joint Genome Institute"/>
            <person name="Copeland A."/>
            <person name="Lucas S."/>
            <person name="Lapidus A."/>
            <person name="Barry K."/>
            <person name="Glavina del Rio T."/>
            <person name="Dalin E."/>
            <person name="Tice H."/>
            <person name="Pitluck S."/>
            <person name="Thompson L.S."/>
            <person name="Brettin T."/>
            <person name="Bruce D."/>
            <person name="Detter J.C."/>
            <person name="Han C."/>
            <person name="Tapia R."/>
            <person name="Schmutz J."/>
            <person name="Larimer F."/>
            <person name="Land M."/>
            <person name="Hauser L."/>
            <person name="Kyrpides N."/>
            <person name="Mikhailova N."/>
            <person name="Bryant D.A."/>
            <person name="Hanada S."/>
            <person name="Tsukatani Y."/>
            <person name="Richardson P."/>
        </authorList>
    </citation>
    <scope>NUCLEOTIDE SEQUENCE [LARGE SCALE GENOMIC DNA]</scope>
    <source>
        <strain evidence="6">DSM 13941 / HLO8</strain>
    </source>
</reference>
<dbReference type="Gene3D" id="3.90.79.10">
    <property type="entry name" value="Nucleoside Triphosphate Pyrophosphohydrolase"/>
    <property type="match status" value="1"/>
</dbReference>
<dbReference type="eggNOG" id="COG0494">
    <property type="taxonomic scope" value="Bacteria"/>
</dbReference>
<name>A7NNG7_ROSCS</name>
<dbReference type="KEGG" id="rca:Rcas_3049"/>
<dbReference type="AlphaFoldDB" id="A7NNG7"/>
<protein>
    <submittedName>
        <fullName evidence="5">NUDIX hydrolase</fullName>
    </submittedName>
</protein>
<dbReference type="InterPro" id="IPR020084">
    <property type="entry name" value="NUDIX_hydrolase_CS"/>
</dbReference>
<dbReference type="CDD" id="cd24161">
    <property type="entry name" value="NUDIX_ADPRase_Ndx2"/>
    <property type="match status" value="1"/>
</dbReference>
<dbReference type="GO" id="GO:0005829">
    <property type="term" value="C:cytosol"/>
    <property type="evidence" value="ECO:0007669"/>
    <property type="project" value="TreeGrafter"/>
</dbReference>
<feature type="domain" description="Nudix hydrolase" evidence="4">
    <location>
        <begin position="43"/>
        <end position="172"/>
    </location>
</feature>
<dbReference type="PROSITE" id="PS00893">
    <property type="entry name" value="NUDIX_BOX"/>
    <property type="match status" value="1"/>
</dbReference>
<dbReference type="PRINTS" id="PR00502">
    <property type="entry name" value="NUDIXFAMILY"/>
</dbReference>
<dbReference type="EMBL" id="CP000804">
    <property type="protein sequence ID" value="ABU59103.1"/>
    <property type="molecule type" value="Genomic_DNA"/>
</dbReference>
<dbReference type="Pfam" id="PF00293">
    <property type="entry name" value="NUDIX"/>
    <property type="match status" value="1"/>
</dbReference>
<dbReference type="STRING" id="383372.Rcas_3049"/>